<evidence type="ECO:0000256" key="2">
    <source>
        <dbReference type="ARBA" id="ARBA00022598"/>
    </source>
</evidence>
<evidence type="ECO:0000256" key="4">
    <source>
        <dbReference type="ARBA" id="ARBA00022840"/>
    </source>
</evidence>
<dbReference type="NCBIfam" id="TIGR00552">
    <property type="entry name" value="nadE"/>
    <property type="match status" value="1"/>
</dbReference>
<dbReference type="SUPFAM" id="SSF52402">
    <property type="entry name" value="Adenine nucleotide alpha hydrolases-like"/>
    <property type="match status" value="1"/>
</dbReference>
<evidence type="ECO:0000256" key="1">
    <source>
        <dbReference type="ARBA" id="ARBA00004790"/>
    </source>
</evidence>
<evidence type="ECO:0000256" key="3">
    <source>
        <dbReference type="ARBA" id="ARBA00022741"/>
    </source>
</evidence>
<reference evidence="7" key="1">
    <citation type="journal article" date="2021" name="Proc. Natl. Acad. Sci. U.S.A.">
        <title>A Catalog of Tens of Thousands of Viruses from Human Metagenomes Reveals Hidden Associations with Chronic Diseases.</title>
        <authorList>
            <person name="Tisza M.J."/>
            <person name="Buck C.B."/>
        </authorList>
    </citation>
    <scope>NUCLEOTIDE SEQUENCE</scope>
    <source>
        <strain evidence="7">CtNQV2</strain>
    </source>
</reference>
<dbReference type="GO" id="GO:0009435">
    <property type="term" value="P:NAD+ biosynthetic process"/>
    <property type="evidence" value="ECO:0007669"/>
    <property type="project" value="InterPro"/>
</dbReference>
<dbReference type="GO" id="GO:0004359">
    <property type="term" value="F:glutaminase activity"/>
    <property type="evidence" value="ECO:0007669"/>
    <property type="project" value="InterPro"/>
</dbReference>
<keyword evidence="5" id="KW-0520">NAD</keyword>
<protein>
    <submittedName>
        <fullName evidence="7">NAD synthase</fullName>
    </submittedName>
</protein>
<dbReference type="Pfam" id="PF02540">
    <property type="entry name" value="NAD_synthase"/>
    <property type="match status" value="1"/>
</dbReference>
<dbReference type="PANTHER" id="PTHR23090:SF9">
    <property type="entry name" value="GLUTAMINE-DEPENDENT NAD(+) SYNTHETASE"/>
    <property type="match status" value="1"/>
</dbReference>
<evidence type="ECO:0000313" key="7">
    <source>
        <dbReference type="EMBL" id="DAF43617.1"/>
    </source>
</evidence>
<dbReference type="EMBL" id="BK032510">
    <property type="protein sequence ID" value="DAF43617.1"/>
    <property type="molecule type" value="Genomic_DNA"/>
</dbReference>
<name>A0A8S5RYA7_9CAUD</name>
<proteinExistence type="predicted"/>
<evidence type="ECO:0000259" key="6">
    <source>
        <dbReference type="Pfam" id="PF02540"/>
    </source>
</evidence>
<dbReference type="GO" id="GO:0003952">
    <property type="term" value="F:NAD+ synthase (glutamine-hydrolyzing) activity"/>
    <property type="evidence" value="ECO:0007669"/>
    <property type="project" value="InterPro"/>
</dbReference>
<accession>A0A8S5RYA7</accession>
<keyword evidence="3" id="KW-0547">Nucleotide-binding</keyword>
<dbReference type="PANTHER" id="PTHR23090">
    <property type="entry name" value="NH 3 /GLUTAMINE-DEPENDENT NAD + SYNTHETASE"/>
    <property type="match status" value="1"/>
</dbReference>
<organism evidence="7">
    <name type="scientific">Myoviridae sp. ctNQV2</name>
    <dbReference type="NCBI Taxonomy" id="2827683"/>
    <lineage>
        <taxon>Viruses</taxon>
        <taxon>Duplodnaviria</taxon>
        <taxon>Heunggongvirae</taxon>
        <taxon>Uroviricota</taxon>
        <taxon>Caudoviricetes</taxon>
    </lineage>
</organism>
<dbReference type="GO" id="GO:0005524">
    <property type="term" value="F:ATP binding"/>
    <property type="evidence" value="ECO:0007669"/>
    <property type="project" value="UniProtKB-KW"/>
</dbReference>
<comment type="pathway">
    <text evidence="1">Cofactor biosynthesis; NAD(+) biosynthesis.</text>
</comment>
<feature type="domain" description="NAD/GMP synthase" evidence="6">
    <location>
        <begin position="27"/>
        <end position="294"/>
    </location>
</feature>
<keyword evidence="2" id="KW-0436">Ligase</keyword>
<sequence>MKNENNINNIKYMRQDFEAIVPLIRTLWREYLVKHNIKSVVNGVSGGLDSAINCVLLKPVCDDLGIPLIGRYIHIETNKEEEQKRAEAIGKYFCTDFQSIDMTETYLTMLPKIEETGHIVYVGDNASAMEYKRKIKRGNIKARLRMIKLRDLVAENDGLLVDNDNRTEHELGFFTLDGDVGDVTPLADLFKTEVFALSRFILTTLVSEEERKALQDVIDAVPTDGLGITSSDVEQFGAKSYDEVDDILMNMLGYIENPLLTFEDLYYKMLNKYNDVFIKVWNRHLNSEFKRNYPYRFKL</sequence>
<keyword evidence="4" id="KW-0067">ATP-binding</keyword>
<dbReference type="CDD" id="cd00553">
    <property type="entry name" value="NAD_synthase"/>
    <property type="match status" value="1"/>
</dbReference>
<dbReference type="Gene3D" id="3.40.50.620">
    <property type="entry name" value="HUPs"/>
    <property type="match status" value="1"/>
</dbReference>
<evidence type="ECO:0000256" key="5">
    <source>
        <dbReference type="ARBA" id="ARBA00023027"/>
    </source>
</evidence>
<dbReference type="InterPro" id="IPR022310">
    <property type="entry name" value="NAD/GMP_synthase"/>
</dbReference>
<dbReference type="InterPro" id="IPR014729">
    <property type="entry name" value="Rossmann-like_a/b/a_fold"/>
</dbReference>
<dbReference type="InterPro" id="IPR003694">
    <property type="entry name" value="NAD_synthase"/>
</dbReference>